<evidence type="ECO:0000256" key="1">
    <source>
        <dbReference type="ARBA" id="ARBA00004651"/>
    </source>
</evidence>
<keyword evidence="8" id="KW-0807">Transducer</keyword>
<feature type="transmembrane region" description="Helical" evidence="9">
    <location>
        <begin position="229"/>
        <end position="254"/>
    </location>
</feature>
<keyword evidence="6 9" id="KW-0472">Membrane</keyword>
<dbReference type="Proteomes" id="UP001159427">
    <property type="component" value="Unassembled WGS sequence"/>
</dbReference>
<dbReference type="SUPFAM" id="SSF81321">
    <property type="entry name" value="Family A G protein-coupled receptor-like"/>
    <property type="match status" value="1"/>
</dbReference>
<dbReference type="CDD" id="cd00637">
    <property type="entry name" value="7tm_classA_rhodopsin-like"/>
    <property type="match status" value="1"/>
</dbReference>
<reference evidence="11 12" key="1">
    <citation type="submission" date="2022-05" db="EMBL/GenBank/DDBJ databases">
        <authorList>
            <consortium name="Genoscope - CEA"/>
            <person name="William W."/>
        </authorList>
    </citation>
    <scope>NUCLEOTIDE SEQUENCE [LARGE SCALE GENOMIC DNA]</scope>
</reference>
<feature type="transmembrane region" description="Helical" evidence="9">
    <location>
        <begin position="12"/>
        <end position="32"/>
    </location>
</feature>
<feature type="transmembrane region" description="Helical" evidence="9">
    <location>
        <begin position="167"/>
        <end position="189"/>
    </location>
</feature>
<dbReference type="PROSITE" id="PS50262">
    <property type="entry name" value="G_PROTEIN_RECEP_F1_2"/>
    <property type="match status" value="1"/>
</dbReference>
<sequence>MVLFSQVIATFHALFDVIGLPGNLLVIATIIIESRFHVMRYILLASLALSDFLLLVIVNSFRIGSIAQERWLYGRTMCNLNPFFARYFYINTVLHLVAVSYDRYQAIVKSPLTYDGTIFTKTRMAFMALIWIIPIPLSIGPFLGWGKYVYNPEVYFCEQGWAEQSEWIRVVLPVATLIVPFLVIVFLNVSVYKTAKRQINAIEVQVASHVDAKSHQQQEMSRRIRDRKAAVDVSIIITAFLVCFLPAWIMGFFRNFVPGIDVPAEAVLGTSCIFFLTSICNPIIYSIRRREFRVALKKVFRRVGVCQDPNDNSV</sequence>
<accession>A0ABN8Q0T1</accession>
<name>A0ABN8Q0T1_9CNID</name>
<evidence type="ECO:0000256" key="3">
    <source>
        <dbReference type="ARBA" id="ARBA00022692"/>
    </source>
</evidence>
<feature type="transmembrane region" description="Helical" evidence="9">
    <location>
        <begin position="41"/>
        <end position="63"/>
    </location>
</feature>
<dbReference type="PRINTS" id="PR00237">
    <property type="entry name" value="GPCRRHODOPSN"/>
</dbReference>
<feature type="transmembrane region" description="Helical" evidence="9">
    <location>
        <begin position="83"/>
        <end position="104"/>
    </location>
</feature>
<comment type="subcellular location">
    <subcellularLocation>
        <location evidence="1">Cell membrane</location>
        <topology evidence="1">Multi-pass membrane protein</topology>
    </subcellularLocation>
</comment>
<dbReference type="EMBL" id="CALNXI010001086">
    <property type="protein sequence ID" value="CAH3154893.1"/>
    <property type="molecule type" value="Genomic_DNA"/>
</dbReference>
<evidence type="ECO:0000256" key="9">
    <source>
        <dbReference type="SAM" id="Phobius"/>
    </source>
</evidence>
<protein>
    <recommendedName>
        <fullName evidence="10">G-protein coupled receptors family 1 profile domain-containing protein</fullName>
    </recommendedName>
</protein>
<keyword evidence="12" id="KW-1185">Reference proteome</keyword>
<evidence type="ECO:0000256" key="4">
    <source>
        <dbReference type="ARBA" id="ARBA00022989"/>
    </source>
</evidence>
<feature type="transmembrane region" description="Helical" evidence="9">
    <location>
        <begin position="266"/>
        <end position="287"/>
    </location>
</feature>
<keyword evidence="3 9" id="KW-0812">Transmembrane</keyword>
<dbReference type="Pfam" id="PF00001">
    <property type="entry name" value="7tm_1"/>
    <property type="match status" value="1"/>
</dbReference>
<evidence type="ECO:0000313" key="12">
    <source>
        <dbReference type="Proteomes" id="UP001159427"/>
    </source>
</evidence>
<keyword evidence="5" id="KW-0297">G-protein coupled receptor</keyword>
<organism evidence="11 12">
    <name type="scientific">Porites evermanni</name>
    <dbReference type="NCBI Taxonomy" id="104178"/>
    <lineage>
        <taxon>Eukaryota</taxon>
        <taxon>Metazoa</taxon>
        <taxon>Cnidaria</taxon>
        <taxon>Anthozoa</taxon>
        <taxon>Hexacorallia</taxon>
        <taxon>Scleractinia</taxon>
        <taxon>Fungiina</taxon>
        <taxon>Poritidae</taxon>
        <taxon>Porites</taxon>
    </lineage>
</organism>
<keyword evidence="4 9" id="KW-1133">Transmembrane helix</keyword>
<evidence type="ECO:0000313" key="11">
    <source>
        <dbReference type="EMBL" id="CAH3154893.1"/>
    </source>
</evidence>
<feature type="transmembrane region" description="Helical" evidence="9">
    <location>
        <begin position="125"/>
        <end position="147"/>
    </location>
</feature>
<comment type="caution">
    <text evidence="11">The sequence shown here is derived from an EMBL/GenBank/DDBJ whole genome shotgun (WGS) entry which is preliminary data.</text>
</comment>
<keyword evidence="7" id="KW-0675">Receptor</keyword>
<evidence type="ECO:0000256" key="8">
    <source>
        <dbReference type="ARBA" id="ARBA00023224"/>
    </source>
</evidence>
<dbReference type="PANTHER" id="PTHR22752:SF14">
    <property type="entry name" value="G-PROTEIN COUPLED RECEPTORS FAMILY 1 PROFILE DOMAIN-CONTAINING PROTEIN"/>
    <property type="match status" value="1"/>
</dbReference>
<feature type="domain" description="G-protein coupled receptors family 1 profile" evidence="10">
    <location>
        <begin position="22"/>
        <end position="285"/>
    </location>
</feature>
<dbReference type="PANTHER" id="PTHR22752">
    <property type="entry name" value="G PROTEIN-COUPLED RECEPTOR"/>
    <property type="match status" value="1"/>
</dbReference>
<evidence type="ECO:0000256" key="6">
    <source>
        <dbReference type="ARBA" id="ARBA00023136"/>
    </source>
</evidence>
<evidence type="ECO:0000256" key="7">
    <source>
        <dbReference type="ARBA" id="ARBA00023170"/>
    </source>
</evidence>
<dbReference type="SMART" id="SM01381">
    <property type="entry name" value="7TM_GPCR_Srsx"/>
    <property type="match status" value="1"/>
</dbReference>
<proteinExistence type="predicted"/>
<dbReference type="InterPro" id="IPR000276">
    <property type="entry name" value="GPCR_Rhodpsn"/>
</dbReference>
<evidence type="ECO:0000256" key="5">
    <source>
        <dbReference type="ARBA" id="ARBA00023040"/>
    </source>
</evidence>
<evidence type="ECO:0000256" key="2">
    <source>
        <dbReference type="ARBA" id="ARBA00022475"/>
    </source>
</evidence>
<dbReference type="Gene3D" id="1.20.1070.10">
    <property type="entry name" value="Rhodopsin 7-helix transmembrane proteins"/>
    <property type="match status" value="1"/>
</dbReference>
<gene>
    <name evidence="11" type="ORF">PEVE_00001534</name>
</gene>
<evidence type="ECO:0000259" key="10">
    <source>
        <dbReference type="PROSITE" id="PS50262"/>
    </source>
</evidence>
<keyword evidence="2" id="KW-1003">Cell membrane</keyword>
<dbReference type="InterPro" id="IPR017452">
    <property type="entry name" value="GPCR_Rhodpsn_7TM"/>
</dbReference>